<dbReference type="EMBL" id="JAWWNJ010000083">
    <property type="protein sequence ID" value="KAK7001491.1"/>
    <property type="molecule type" value="Genomic_DNA"/>
</dbReference>
<dbReference type="GO" id="GO:0006307">
    <property type="term" value="P:DNA alkylation repair"/>
    <property type="evidence" value="ECO:0007669"/>
    <property type="project" value="InterPro"/>
</dbReference>
<dbReference type="Proteomes" id="UP001362999">
    <property type="component" value="Unassembled WGS sequence"/>
</dbReference>
<dbReference type="GO" id="GO:0005634">
    <property type="term" value="C:nucleus"/>
    <property type="evidence" value="ECO:0007669"/>
    <property type="project" value="TreeGrafter"/>
</dbReference>
<evidence type="ECO:0000259" key="2">
    <source>
        <dbReference type="Pfam" id="PF10469"/>
    </source>
</evidence>
<feature type="region of interest" description="Disordered" evidence="1">
    <location>
        <begin position="1"/>
        <end position="36"/>
    </location>
</feature>
<gene>
    <name evidence="3" type="ORF">R3P38DRAFT_1796761</name>
</gene>
<sequence length="290" mass="32040">MEVSLTHPNPSSSRSRPRRAPKSAPKAKSDIPRPTHFLSFPLGHHPPLCERIRRFHSQIIPPGDTTVIEGLDQSILVDPRRLHLTIGVMALSLTEPSPAPPPFISDDSNSRVRTVSDAIALLQTLAPDIKAISDEALRLPLDKMGVLKTQRQQAGVLYVGPSDAVTEEKRKVIRIFDLVAQRFRQEGFILEPSRPAVLHCTLINASHRKPRRIPRAFSYHEIFQQALSEGPSSSDPNSSHQSKLSVQDNLKSIPVDFGTWAISEIQLCKMGSRGPENEYVSVASIPIGSN</sequence>
<keyword evidence="4" id="KW-1185">Reference proteome</keyword>
<dbReference type="PANTHER" id="PTHR13360">
    <property type="entry name" value="ACTIVATING SIGNAL COINTEGRATOR 1 COMPLEX SUBUNIT 1"/>
    <property type="match status" value="1"/>
</dbReference>
<dbReference type="Pfam" id="PF10469">
    <property type="entry name" value="AKAP7_NLS"/>
    <property type="match status" value="2"/>
</dbReference>
<dbReference type="InterPro" id="IPR019510">
    <property type="entry name" value="AKAP7-like_phosphoesterase"/>
</dbReference>
<comment type="caution">
    <text evidence="3">The sequence shown here is derived from an EMBL/GenBank/DDBJ whole genome shotgun (WGS) entry which is preliminary data.</text>
</comment>
<proteinExistence type="predicted"/>
<name>A0AAW0A752_9AGAR</name>
<dbReference type="Gene3D" id="3.90.1140.10">
    <property type="entry name" value="Cyclic phosphodiesterase"/>
    <property type="match status" value="1"/>
</dbReference>
<dbReference type="GO" id="GO:0006355">
    <property type="term" value="P:regulation of DNA-templated transcription"/>
    <property type="evidence" value="ECO:0007669"/>
    <property type="project" value="TreeGrafter"/>
</dbReference>
<dbReference type="PANTHER" id="PTHR13360:SF1">
    <property type="entry name" value="ACTIVATING SIGNAL COINTEGRATOR 1 COMPLEX SUBUNIT 1"/>
    <property type="match status" value="1"/>
</dbReference>
<feature type="domain" description="A-kinase anchor protein 7-like phosphoesterase" evidence="2">
    <location>
        <begin position="115"/>
        <end position="286"/>
    </location>
</feature>
<accession>A0AAW0A752</accession>
<evidence type="ECO:0000313" key="3">
    <source>
        <dbReference type="EMBL" id="KAK7001491.1"/>
    </source>
</evidence>
<reference evidence="3 4" key="1">
    <citation type="journal article" date="2024" name="J Genomics">
        <title>Draft genome sequencing and assembly of Favolaschia claudopus CIRM-BRFM 2984 isolated from oak limbs.</title>
        <authorList>
            <person name="Navarro D."/>
            <person name="Drula E."/>
            <person name="Chaduli D."/>
            <person name="Cazenave R."/>
            <person name="Ahrendt S."/>
            <person name="Wang J."/>
            <person name="Lipzen A."/>
            <person name="Daum C."/>
            <person name="Barry K."/>
            <person name="Grigoriev I.V."/>
            <person name="Favel A."/>
            <person name="Rosso M.N."/>
            <person name="Martin F."/>
        </authorList>
    </citation>
    <scope>NUCLEOTIDE SEQUENCE [LARGE SCALE GENOMIC DNA]</scope>
    <source>
        <strain evidence="3 4">CIRM-BRFM 2984</strain>
    </source>
</reference>
<dbReference type="InterPro" id="IPR009210">
    <property type="entry name" value="ASCC1"/>
</dbReference>
<protein>
    <recommendedName>
        <fullName evidence="2">A-kinase anchor protein 7-like phosphoesterase domain-containing protein</fullName>
    </recommendedName>
</protein>
<dbReference type="AlphaFoldDB" id="A0AAW0A752"/>
<feature type="domain" description="A-kinase anchor protein 7-like phosphoesterase" evidence="2">
    <location>
        <begin position="34"/>
        <end position="92"/>
    </location>
</feature>
<evidence type="ECO:0000256" key="1">
    <source>
        <dbReference type="SAM" id="MobiDB-lite"/>
    </source>
</evidence>
<evidence type="ECO:0000313" key="4">
    <source>
        <dbReference type="Proteomes" id="UP001362999"/>
    </source>
</evidence>
<organism evidence="3 4">
    <name type="scientific">Favolaschia claudopus</name>
    <dbReference type="NCBI Taxonomy" id="2862362"/>
    <lineage>
        <taxon>Eukaryota</taxon>
        <taxon>Fungi</taxon>
        <taxon>Dikarya</taxon>
        <taxon>Basidiomycota</taxon>
        <taxon>Agaricomycotina</taxon>
        <taxon>Agaricomycetes</taxon>
        <taxon>Agaricomycetidae</taxon>
        <taxon>Agaricales</taxon>
        <taxon>Marasmiineae</taxon>
        <taxon>Mycenaceae</taxon>
        <taxon>Favolaschia</taxon>
    </lineage>
</organism>